<name>A0A1H6RDV8_9EURY</name>
<dbReference type="OrthoDB" id="350269at2157"/>
<dbReference type="RefSeq" id="WP_162551702.1">
    <property type="nucleotide sequence ID" value="NZ_CP024845.1"/>
</dbReference>
<feature type="transmembrane region" description="Helical" evidence="1">
    <location>
        <begin position="33"/>
        <end position="53"/>
    </location>
</feature>
<accession>A0A1H6RDV8</accession>
<dbReference type="STRING" id="1073996.SAMN05444271_101241"/>
<dbReference type="EMBL" id="FNYR01000001">
    <property type="protein sequence ID" value="SEI49980.1"/>
    <property type="molecule type" value="Genomic_DNA"/>
</dbReference>
<organism evidence="2 3">
    <name type="scientific">Halohasta litchfieldiae</name>
    <dbReference type="NCBI Taxonomy" id="1073996"/>
    <lineage>
        <taxon>Archaea</taxon>
        <taxon>Methanobacteriati</taxon>
        <taxon>Methanobacteriota</taxon>
        <taxon>Stenosarchaea group</taxon>
        <taxon>Halobacteria</taxon>
        <taxon>Halobacteriales</taxon>
        <taxon>Haloferacaceae</taxon>
        <taxon>Halohasta</taxon>
    </lineage>
</organism>
<evidence type="ECO:0000313" key="3">
    <source>
        <dbReference type="Proteomes" id="UP000198888"/>
    </source>
</evidence>
<evidence type="ECO:0000313" key="2">
    <source>
        <dbReference type="EMBL" id="SEI49980.1"/>
    </source>
</evidence>
<keyword evidence="1" id="KW-0472">Membrane</keyword>
<dbReference type="GeneID" id="43932763"/>
<sequence length="58" mass="6167">MERSTQLLLTGIIAFLGAVGLFALTIYPFQYGLGESLLIVGGLTGALLFQTVLDDTSF</sequence>
<dbReference type="AlphaFoldDB" id="A0A1H6RDV8"/>
<dbReference type="Proteomes" id="UP000198888">
    <property type="component" value="Unassembled WGS sequence"/>
</dbReference>
<dbReference type="KEGG" id="hae:halTADL_1724"/>
<protein>
    <submittedName>
        <fullName evidence="2">Uncharacterized protein</fullName>
    </submittedName>
</protein>
<keyword evidence="1" id="KW-0812">Transmembrane</keyword>
<keyword evidence="1" id="KW-1133">Transmembrane helix</keyword>
<reference evidence="2 3" key="1">
    <citation type="submission" date="2016-10" db="EMBL/GenBank/DDBJ databases">
        <authorList>
            <person name="de Groot N.N."/>
        </authorList>
    </citation>
    <scope>NUCLEOTIDE SEQUENCE [LARGE SCALE GENOMIC DNA]</scope>
    <source>
        <strain evidence="2 3">DSM 22187</strain>
    </source>
</reference>
<accession>A0A2H4Q294</accession>
<feature type="transmembrane region" description="Helical" evidence="1">
    <location>
        <begin position="7"/>
        <end position="27"/>
    </location>
</feature>
<evidence type="ECO:0000256" key="1">
    <source>
        <dbReference type="SAM" id="Phobius"/>
    </source>
</evidence>
<proteinExistence type="predicted"/>
<keyword evidence="3" id="KW-1185">Reference proteome</keyword>
<gene>
    <name evidence="2" type="ORF">SAMN05444271_101241</name>
</gene>